<comment type="caution">
    <text evidence="3">The sequence shown here is derived from an EMBL/GenBank/DDBJ whole genome shotgun (WGS) entry which is preliminary data.</text>
</comment>
<dbReference type="InterPro" id="IPR014048">
    <property type="entry name" value="MethylDNA_cys_MeTrfase_DNA-bd"/>
</dbReference>
<evidence type="ECO:0000256" key="1">
    <source>
        <dbReference type="ARBA" id="ARBA00022763"/>
    </source>
</evidence>
<organism evidence="3 4">
    <name type="scientific">Halomarina salina</name>
    <dbReference type="NCBI Taxonomy" id="1872699"/>
    <lineage>
        <taxon>Archaea</taxon>
        <taxon>Methanobacteriati</taxon>
        <taxon>Methanobacteriota</taxon>
        <taxon>Stenosarchaea group</taxon>
        <taxon>Halobacteria</taxon>
        <taxon>Halobacteriales</taxon>
        <taxon>Natronomonadaceae</taxon>
        <taxon>Halomarina</taxon>
    </lineage>
</organism>
<dbReference type="CDD" id="cd06445">
    <property type="entry name" value="ATase"/>
    <property type="match status" value="1"/>
</dbReference>
<dbReference type="GO" id="GO:0006974">
    <property type="term" value="P:DNA damage response"/>
    <property type="evidence" value="ECO:0007669"/>
    <property type="project" value="UniProtKB-KW"/>
</dbReference>
<proteinExistence type="predicted"/>
<accession>A0ABD5RJG4</accession>
<dbReference type="Gene3D" id="1.10.10.10">
    <property type="entry name" value="Winged helix-like DNA-binding domain superfamily/Winged helix DNA-binding domain"/>
    <property type="match status" value="1"/>
</dbReference>
<protein>
    <submittedName>
        <fullName evidence="3">MGMT family protein</fullName>
    </submittedName>
</protein>
<dbReference type="EMBL" id="JBHSQH010000001">
    <property type="protein sequence ID" value="MFC5970501.1"/>
    <property type="molecule type" value="Genomic_DNA"/>
</dbReference>
<dbReference type="InterPro" id="IPR036217">
    <property type="entry name" value="MethylDNA_cys_MeTrfase_DNAb"/>
</dbReference>
<dbReference type="SUPFAM" id="SSF46767">
    <property type="entry name" value="Methylated DNA-protein cysteine methyltransferase, C-terminal domain"/>
    <property type="match status" value="1"/>
</dbReference>
<keyword evidence="1" id="KW-0227">DNA damage</keyword>
<dbReference type="RefSeq" id="WP_247419770.1">
    <property type="nucleotide sequence ID" value="NZ_JALLGW010000002.1"/>
</dbReference>
<evidence type="ECO:0000259" key="2">
    <source>
        <dbReference type="Pfam" id="PF01035"/>
    </source>
</evidence>
<name>A0ABD5RJG4_9EURY</name>
<sequence length="153" mass="16905">MDDVAGIYARNSEYLDRYVQVGLASGKVISLSFPHEPDEDAETDLPLLDRIEGYVEGERESFEDVELGLTVPTDQREVLLAVREIPYGQQVTVERLARTVPGLDGDDEADQDTIRAALAENPIPLLVPDHRVRDGSSGAPPDVVQHLRTIEDL</sequence>
<dbReference type="Pfam" id="PF01035">
    <property type="entry name" value="DNA_binding_1"/>
    <property type="match status" value="1"/>
</dbReference>
<evidence type="ECO:0000313" key="4">
    <source>
        <dbReference type="Proteomes" id="UP001596099"/>
    </source>
</evidence>
<dbReference type="AlphaFoldDB" id="A0ABD5RJG4"/>
<dbReference type="Proteomes" id="UP001596099">
    <property type="component" value="Unassembled WGS sequence"/>
</dbReference>
<evidence type="ECO:0000313" key="3">
    <source>
        <dbReference type="EMBL" id="MFC5970501.1"/>
    </source>
</evidence>
<reference evidence="3 4" key="1">
    <citation type="journal article" date="2019" name="Int. J. Syst. Evol. Microbiol.">
        <title>The Global Catalogue of Microorganisms (GCM) 10K type strain sequencing project: providing services to taxonomists for standard genome sequencing and annotation.</title>
        <authorList>
            <consortium name="The Broad Institute Genomics Platform"/>
            <consortium name="The Broad Institute Genome Sequencing Center for Infectious Disease"/>
            <person name="Wu L."/>
            <person name="Ma J."/>
        </authorList>
    </citation>
    <scope>NUCLEOTIDE SEQUENCE [LARGE SCALE GENOMIC DNA]</scope>
    <source>
        <strain evidence="3 4">CGMCC 1.12543</strain>
    </source>
</reference>
<gene>
    <name evidence="3" type="ORF">ACFPYI_04080</name>
</gene>
<feature type="domain" description="Methylated-DNA-[protein]-cysteine S-methyltransferase DNA binding" evidence="2">
    <location>
        <begin position="75"/>
        <end position="133"/>
    </location>
</feature>
<keyword evidence="4" id="KW-1185">Reference proteome</keyword>
<dbReference type="InterPro" id="IPR036388">
    <property type="entry name" value="WH-like_DNA-bd_sf"/>
</dbReference>